<dbReference type="RefSeq" id="WP_073331570.1">
    <property type="nucleotide sequence ID" value="NZ_FQYO01000004.1"/>
</dbReference>
<feature type="coiled-coil region" evidence="1">
    <location>
        <begin position="19"/>
        <end position="46"/>
    </location>
</feature>
<dbReference type="OrthoDB" id="7861976at2"/>
<name>A0A1M6G695_9RHOB</name>
<evidence type="ECO:0008006" key="4">
    <source>
        <dbReference type="Google" id="ProtNLM"/>
    </source>
</evidence>
<sequence>MKARVSDLRGLLRLAGAQLQAERARMGRLAAEAERIRARLAAIEADRRAQLVDLRADDIFVRSGAALDWQRWIDARKALLTRDLARVRAGIEEGRPALARAVGREHAVRALLDEAGAEARRARSRRD</sequence>
<proteinExistence type="predicted"/>
<accession>A0A1M6G695</accession>
<organism evidence="2 3">
    <name type="scientific">Wenxinia saemankumensis</name>
    <dbReference type="NCBI Taxonomy" id="1447782"/>
    <lineage>
        <taxon>Bacteria</taxon>
        <taxon>Pseudomonadati</taxon>
        <taxon>Pseudomonadota</taxon>
        <taxon>Alphaproteobacteria</taxon>
        <taxon>Rhodobacterales</taxon>
        <taxon>Roseobacteraceae</taxon>
        <taxon>Wenxinia</taxon>
    </lineage>
</organism>
<evidence type="ECO:0000313" key="3">
    <source>
        <dbReference type="Proteomes" id="UP000184292"/>
    </source>
</evidence>
<evidence type="ECO:0000313" key="2">
    <source>
        <dbReference type="EMBL" id="SHJ05496.1"/>
    </source>
</evidence>
<keyword evidence="3" id="KW-1185">Reference proteome</keyword>
<dbReference type="AlphaFoldDB" id="A0A1M6G695"/>
<dbReference type="EMBL" id="FQYO01000004">
    <property type="protein sequence ID" value="SHJ05496.1"/>
    <property type="molecule type" value="Genomic_DNA"/>
</dbReference>
<dbReference type="Proteomes" id="UP000184292">
    <property type="component" value="Unassembled WGS sequence"/>
</dbReference>
<protein>
    <recommendedName>
        <fullName evidence="4">Flagellar export protein FliJ</fullName>
    </recommendedName>
</protein>
<dbReference type="STRING" id="1447782.SAMN05444417_2709"/>
<reference evidence="2 3" key="1">
    <citation type="submission" date="2016-11" db="EMBL/GenBank/DDBJ databases">
        <authorList>
            <person name="Jaros S."/>
            <person name="Januszkiewicz K."/>
            <person name="Wedrychowicz H."/>
        </authorList>
    </citation>
    <scope>NUCLEOTIDE SEQUENCE [LARGE SCALE GENOMIC DNA]</scope>
    <source>
        <strain evidence="2 3">DSM 100565</strain>
    </source>
</reference>
<evidence type="ECO:0000256" key="1">
    <source>
        <dbReference type="SAM" id="Coils"/>
    </source>
</evidence>
<keyword evidence="1" id="KW-0175">Coiled coil</keyword>
<gene>
    <name evidence="2" type="ORF">SAMN05444417_2709</name>
</gene>